<name>A0A926NEJ7_9BACL</name>
<dbReference type="EMBL" id="JACXAH010000056">
    <property type="protein sequence ID" value="MBD1373970.1"/>
    <property type="molecule type" value="Genomic_DNA"/>
</dbReference>
<proteinExistence type="predicted"/>
<dbReference type="AlphaFoldDB" id="A0A926NEJ7"/>
<gene>
    <name evidence="1" type="ORF">IC620_16630</name>
</gene>
<accession>A0A926NEJ7</accession>
<dbReference type="RefSeq" id="WP_191141207.1">
    <property type="nucleotide sequence ID" value="NZ_JACXAG020000022.1"/>
</dbReference>
<evidence type="ECO:0000313" key="2">
    <source>
        <dbReference type="Proteomes" id="UP000661691"/>
    </source>
</evidence>
<keyword evidence="2" id="KW-1185">Reference proteome</keyword>
<protein>
    <submittedName>
        <fullName evidence="1">Uncharacterized protein</fullName>
    </submittedName>
</protein>
<evidence type="ECO:0000313" key="1">
    <source>
        <dbReference type="EMBL" id="MBD1373970.1"/>
    </source>
</evidence>
<reference evidence="1" key="1">
    <citation type="submission" date="2020-09" db="EMBL/GenBank/DDBJ databases">
        <title>A novel bacterium of genus Hazenella, isolated from South China Sea.</title>
        <authorList>
            <person name="Huang H."/>
            <person name="Mo K."/>
            <person name="Hu Y."/>
        </authorList>
    </citation>
    <scope>NUCLEOTIDE SEQUENCE</scope>
    <source>
        <strain evidence="1">IB182357</strain>
    </source>
</reference>
<dbReference type="Proteomes" id="UP000661691">
    <property type="component" value="Unassembled WGS sequence"/>
</dbReference>
<organism evidence="1 2">
    <name type="scientific">Polycladospora coralii</name>
    <dbReference type="NCBI Taxonomy" id="2771432"/>
    <lineage>
        <taxon>Bacteria</taxon>
        <taxon>Bacillati</taxon>
        <taxon>Bacillota</taxon>
        <taxon>Bacilli</taxon>
        <taxon>Bacillales</taxon>
        <taxon>Thermoactinomycetaceae</taxon>
        <taxon>Polycladospora</taxon>
    </lineage>
</organism>
<comment type="caution">
    <text evidence="1">The sequence shown here is derived from an EMBL/GenBank/DDBJ whole genome shotgun (WGS) entry which is preliminary data.</text>
</comment>
<sequence length="216" mass="22976">MKRKKNKRNNQIKISSGGKARGVSRITNFIGASGIVPPVNQTKTISFTALGQSYFMQFDQNGSPTEVALLAKSQTSIGPFSPVFLSGGNIDTSQSSQIQSYIFRLKSGTITSISGQFTTNQDIDISELDTAFISCGIWSAPVGSNIFSQLAIIDLQPGLTEFVNSGTTVQATTQTSVPVDISRQYLFVYSARFEGVPQIVGAGFSGTGSGSIVITH</sequence>